<protein>
    <submittedName>
        <fullName evidence="1">Uncharacterized protein</fullName>
    </submittedName>
</protein>
<reference evidence="1" key="1">
    <citation type="submission" date="2020-10" db="EMBL/GenBank/DDBJ databases">
        <authorList>
            <person name="Han B."/>
            <person name="Lu T."/>
            <person name="Zhao Q."/>
            <person name="Huang X."/>
            <person name="Zhao Y."/>
        </authorList>
    </citation>
    <scope>NUCLEOTIDE SEQUENCE</scope>
</reference>
<dbReference type="AlphaFoldDB" id="A0A811QYW8"/>
<evidence type="ECO:0000313" key="2">
    <source>
        <dbReference type="Proteomes" id="UP000604825"/>
    </source>
</evidence>
<name>A0A811QYW8_9POAL</name>
<dbReference type="Proteomes" id="UP000604825">
    <property type="component" value="Unassembled WGS sequence"/>
</dbReference>
<sequence length="150" mass="16765">MEDQGIWEIMEPSGETSDQGTMKVAVAKLKDRKARAHLIQCLPDDLLMQVAMKKTGKEEEESIDVYAGKLTRMSVRYANLGGTLDDAALVKKLFDTMLERYINAVVGIEQFYDLKKLAFDEAVGWLKAYEERTKRGAGGAKSDTDQVLLT</sequence>
<accession>A0A811QYW8</accession>
<evidence type="ECO:0000313" key="1">
    <source>
        <dbReference type="EMBL" id="CAD6264485.1"/>
    </source>
</evidence>
<proteinExistence type="predicted"/>
<gene>
    <name evidence="1" type="ORF">NCGR_LOCUS47790</name>
</gene>
<keyword evidence="2" id="KW-1185">Reference proteome</keyword>
<dbReference type="EMBL" id="CAJGYO010000013">
    <property type="protein sequence ID" value="CAD6264485.1"/>
    <property type="molecule type" value="Genomic_DNA"/>
</dbReference>
<comment type="caution">
    <text evidence="1">The sequence shown here is derived from an EMBL/GenBank/DDBJ whole genome shotgun (WGS) entry which is preliminary data.</text>
</comment>
<organism evidence="1 2">
    <name type="scientific">Miscanthus lutarioriparius</name>
    <dbReference type="NCBI Taxonomy" id="422564"/>
    <lineage>
        <taxon>Eukaryota</taxon>
        <taxon>Viridiplantae</taxon>
        <taxon>Streptophyta</taxon>
        <taxon>Embryophyta</taxon>
        <taxon>Tracheophyta</taxon>
        <taxon>Spermatophyta</taxon>
        <taxon>Magnoliopsida</taxon>
        <taxon>Liliopsida</taxon>
        <taxon>Poales</taxon>
        <taxon>Poaceae</taxon>
        <taxon>PACMAD clade</taxon>
        <taxon>Panicoideae</taxon>
        <taxon>Andropogonodae</taxon>
        <taxon>Andropogoneae</taxon>
        <taxon>Saccharinae</taxon>
        <taxon>Miscanthus</taxon>
    </lineage>
</organism>
<dbReference type="OrthoDB" id="694580at2759"/>